<reference evidence="7 8" key="1">
    <citation type="journal article" date="2014" name="Int. J. Syst. Evol. Microbiol.">
        <title>Complete genome sequence of Corynebacterium casei LMG S-19264T (=DSM 44701T), isolated from a smear-ripened cheese.</title>
        <authorList>
            <consortium name="US DOE Joint Genome Institute (JGI-PGF)"/>
            <person name="Walter F."/>
            <person name="Albersmeier A."/>
            <person name="Kalinowski J."/>
            <person name="Ruckert C."/>
        </authorList>
    </citation>
    <scope>NUCLEOTIDE SEQUENCE [LARGE SCALE GENOMIC DNA]</scope>
    <source>
        <strain evidence="7 8">JCM 4255</strain>
    </source>
</reference>
<dbReference type="GO" id="GO:0005886">
    <property type="term" value="C:plasma membrane"/>
    <property type="evidence" value="ECO:0007669"/>
    <property type="project" value="UniProtKB-SubCell"/>
</dbReference>
<dbReference type="AlphaFoldDB" id="A0A7G1NNU5"/>
<sequence length="161" mass="15957">MPSSDSWVPGVLALFGAGRSRGSPSPGMSPTGVPGRCSPAGAWRWARAGARWPSAPDTPSWSSRSSLFAQGALSFGVGSTLIARALYAAQDAPTLAGSFATAAFNVGAAVGPWAGGTVIGAGFGYRAPVWVSAGLVALAFAVAGLAARLGQRAVGQGTPRA</sequence>
<dbReference type="InterPro" id="IPR050189">
    <property type="entry name" value="MFS_Efflux_Transporters"/>
</dbReference>
<dbReference type="GO" id="GO:0022857">
    <property type="term" value="F:transmembrane transporter activity"/>
    <property type="evidence" value="ECO:0007669"/>
    <property type="project" value="TreeGrafter"/>
</dbReference>
<evidence type="ECO:0000313" key="8">
    <source>
        <dbReference type="Proteomes" id="UP000516373"/>
    </source>
</evidence>
<keyword evidence="2" id="KW-1003">Cell membrane</keyword>
<feature type="transmembrane region" description="Helical" evidence="6">
    <location>
        <begin position="67"/>
        <end position="87"/>
    </location>
</feature>
<evidence type="ECO:0000256" key="5">
    <source>
        <dbReference type="ARBA" id="ARBA00023136"/>
    </source>
</evidence>
<proteinExistence type="predicted"/>
<evidence type="ECO:0000256" key="1">
    <source>
        <dbReference type="ARBA" id="ARBA00004651"/>
    </source>
</evidence>
<dbReference type="Proteomes" id="UP000516373">
    <property type="component" value="Chromosome"/>
</dbReference>
<feature type="transmembrane region" description="Helical" evidence="6">
    <location>
        <begin position="129"/>
        <end position="150"/>
    </location>
</feature>
<gene>
    <name evidence="7" type="ORF">GCM10017668_50390</name>
</gene>
<dbReference type="KEGG" id="stui:GCM10017668_50390"/>
<evidence type="ECO:0000256" key="3">
    <source>
        <dbReference type="ARBA" id="ARBA00022692"/>
    </source>
</evidence>
<evidence type="ECO:0008006" key="9">
    <source>
        <dbReference type="Google" id="ProtNLM"/>
    </source>
</evidence>
<evidence type="ECO:0000256" key="6">
    <source>
        <dbReference type="SAM" id="Phobius"/>
    </source>
</evidence>
<name>A0A7G1NNU5_9ACTN</name>
<dbReference type="SUPFAM" id="SSF103473">
    <property type="entry name" value="MFS general substrate transporter"/>
    <property type="match status" value="1"/>
</dbReference>
<evidence type="ECO:0000256" key="4">
    <source>
        <dbReference type="ARBA" id="ARBA00022989"/>
    </source>
</evidence>
<comment type="subcellular location">
    <subcellularLocation>
        <location evidence="1">Cell membrane</location>
        <topology evidence="1">Multi-pass membrane protein</topology>
    </subcellularLocation>
</comment>
<protein>
    <recommendedName>
        <fullName evidence="9">Major facilitator superfamily (MFS) profile domain-containing protein</fullName>
    </recommendedName>
</protein>
<keyword evidence="3 6" id="KW-0812">Transmembrane</keyword>
<keyword evidence="5 6" id="KW-0472">Membrane</keyword>
<dbReference type="PANTHER" id="PTHR43124">
    <property type="entry name" value="PURINE EFFLUX PUMP PBUE"/>
    <property type="match status" value="1"/>
</dbReference>
<keyword evidence="4 6" id="KW-1133">Transmembrane helix</keyword>
<evidence type="ECO:0000256" key="2">
    <source>
        <dbReference type="ARBA" id="ARBA00022475"/>
    </source>
</evidence>
<dbReference type="PANTHER" id="PTHR43124:SF3">
    <property type="entry name" value="CHLORAMPHENICOL EFFLUX PUMP RV0191"/>
    <property type="match status" value="1"/>
</dbReference>
<evidence type="ECO:0000313" key="7">
    <source>
        <dbReference type="EMBL" id="BCL23196.1"/>
    </source>
</evidence>
<dbReference type="EMBL" id="AP023439">
    <property type="protein sequence ID" value="BCL23196.1"/>
    <property type="molecule type" value="Genomic_DNA"/>
</dbReference>
<dbReference type="InterPro" id="IPR036259">
    <property type="entry name" value="MFS_trans_sf"/>
</dbReference>
<accession>A0A7G1NNU5</accession>
<feature type="transmembrane region" description="Helical" evidence="6">
    <location>
        <begin position="99"/>
        <end position="123"/>
    </location>
</feature>
<organism evidence="7 8">
    <name type="scientific">Streptomyces tuirus</name>
    <dbReference type="NCBI Taxonomy" id="68278"/>
    <lineage>
        <taxon>Bacteria</taxon>
        <taxon>Bacillati</taxon>
        <taxon>Actinomycetota</taxon>
        <taxon>Actinomycetes</taxon>
        <taxon>Kitasatosporales</taxon>
        <taxon>Streptomycetaceae</taxon>
        <taxon>Streptomyces</taxon>
    </lineage>
</organism>
<dbReference type="Gene3D" id="1.20.1250.20">
    <property type="entry name" value="MFS general substrate transporter like domains"/>
    <property type="match status" value="1"/>
</dbReference>